<dbReference type="InterPro" id="IPR015422">
    <property type="entry name" value="PyrdxlP-dep_Trfase_small"/>
</dbReference>
<dbReference type="SUPFAM" id="SSF52096">
    <property type="entry name" value="ClpP/crotonase"/>
    <property type="match status" value="1"/>
</dbReference>
<dbReference type="PANTHER" id="PTHR43149:SF3">
    <property type="entry name" value="DELTA(3,5)-DELTA(2,4)-DIENOYL-COA ISOMERASE, PEROXISOMAL-LIKE"/>
    <property type="match status" value="1"/>
</dbReference>
<accession>A0A292PP56</accession>
<protein>
    <recommendedName>
        <fullName evidence="3">Aminotransferase class V domain-containing protein</fullName>
    </recommendedName>
</protein>
<dbReference type="Pfam" id="PF00378">
    <property type="entry name" value="ECH_1"/>
    <property type="match status" value="1"/>
</dbReference>
<dbReference type="CDD" id="cd06558">
    <property type="entry name" value="crotonase-like"/>
    <property type="match status" value="1"/>
</dbReference>
<evidence type="ECO:0000313" key="5">
    <source>
        <dbReference type="Proteomes" id="UP001412239"/>
    </source>
</evidence>
<dbReference type="GO" id="GO:0016853">
    <property type="term" value="F:isomerase activity"/>
    <property type="evidence" value="ECO:0007669"/>
    <property type="project" value="InterPro"/>
</dbReference>
<dbReference type="InterPro" id="IPR014748">
    <property type="entry name" value="Enoyl-CoA_hydra_C"/>
</dbReference>
<evidence type="ECO:0000313" key="4">
    <source>
        <dbReference type="EMBL" id="CUS08551.1"/>
    </source>
</evidence>
<evidence type="ECO:0000256" key="1">
    <source>
        <dbReference type="SAM" id="MobiDB-lite"/>
    </source>
</evidence>
<name>A0A292PP56_9PEZI</name>
<feature type="domain" description="Aminotransferase class V" evidence="3">
    <location>
        <begin position="85"/>
        <end position="385"/>
    </location>
</feature>
<dbReference type="PANTHER" id="PTHR43149">
    <property type="entry name" value="ENOYL-COA HYDRATASE"/>
    <property type="match status" value="1"/>
</dbReference>
<reference evidence="4" key="1">
    <citation type="submission" date="2015-10" db="EMBL/GenBank/DDBJ databases">
        <authorList>
            <person name="Regsiter A."/>
            <person name="william w."/>
        </authorList>
    </citation>
    <scope>NUCLEOTIDE SEQUENCE</scope>
    <source>
        <strain evidence="4">Montdore</strain>
    </source>
</reference>
<feature type="region of interest" description="Disordered" evidence="1">
    <location>
        <begin position="409"/>
        <end position="431"/>
    </location>
</feature>
<organism evidence="4 5">
    <name type="scientific">Tuber aestivum</name>
    <name type="common">summer truffle</name>
    <dbReference type="NCBI Taxonomy" id="59557"/>
    <lineage>
        <taxon>Eukaryota</taxon>
        <taxon>Fungi</taxon>
        <taxon>Dikarya</taxon>
        <taxon>Ascomycota</taxon>
        <taxon>Pezizomycotina</taxon>
        <taxon>Pezizomycetes</taxon>
        <taxon>Pezizales</taxon>
        <taxon>Tuberaceae</taxon>
        <taxon>Tuber</taxon>
    </lineage>
</organism>
<gene>
    <name evidence="4" type="ORF">GSTUAT00007364001</name>
</gene>
<dbReference type="Gene3D" id="3.40.640.10">
    <property type="entry name" value="Type I PLP-dependent aspartate aminotransferase-like (Major domain)"/>
    <property type="match status" value="1"/>
</dbReference>
<keyword evidence="2" id="KW-0732">Signal</keyword>
<dbReference type="AlphaFoldDB" id="A0A292PP56"/>
<sequence>MLHANRRGFVMGLVATASLTAANAQGQSPAAARSLPPLPAGSAQAMATDRGYWAAVRSLYTVTPKTVNLENGYWGIMADPVRGEYQAKTDMVNRENSYYARSQFDGDATEARKLLAAAVGSVPGEIAFTRGATEALQLLIGGYNKLGAGDSVLFCDLDYDSMQYAMNWLKDRRGVNVVKFSIPEPATREAVLQTYREALANNPKAKLLLLTHVSHRTGLVMPVAEIAAMARARGVDVVLDAAHSWGQIDFKVADLGVDFVGFNLHKWIGAPVGLGFMYIAKGRLADIDRAMADEDWPADDIRSRVHSGTSNFAALLTLPRALALHAEIGPKAKELRLRHLRDYWVARARELKGIDILTPDQPGMAAGITSFRLAGRTTPDDYKALVAQLRDGYGVLTVRRTGLAKGPLHTRLPGALHHRGRPGPAGLGPESPGLGLRHGGRGGPACHQGLQKTVFCIDPDAVRPPSTSTRSPYWHHITLAQLQRVKDWREAQRPAHPLECQLWEVVLTAWLMGWTGWLPAYAFEAAWAYPLCALGILAPRLYVYARARAHLARRLSGGMNATTPPSLTCFTLNTTGHVAHLLLNRPEAMNTMHPLFWRELDAALTHIHKTGEARVLVISSTGKHFSAGMALETFGSGIAMDDQSPEGRAAIFDLLTDMQATFTKLETLRIPVIAAIQGGCIGGAVDMVTACCLRYATADAFFCIQEINIGMVADVGTLQRLPKLLPLAVVKELAYTGRRLPAARALGYGLVNEVFDSADAMLAAAMQCANEIAAKPPVAVWGSKQAIHYARDHSVDDALRQMGWLQGAIWSNAHVRESVTAMKEKRAGQFPGLTPLKNFSEFGQ</sequence>
<evidence type="ECO:0000259" key="3">
    <source>
        <dbReference type="Pfam" id="PF00266"/>
    </source>
</evidence>
<dbReference type="InterPro" id="IPR006311">
    <property type="entry name" value="TAT_signal"/>
</dbReference>
<dbReference type="Pfam" id="PF00266">
    <property type="entry name" value="Aminotran_5"/>
    <property type="match status" value="1"/>
</dbReference>
<dbReference type="InterPro" id="IPR015424">
    <property type="entry name" value="PyrdxlP-dep_Trfase"/>
</dbReference>
<dbReference type="EMBL" id="LN891126">
    <property type="protein sequence ID" value="CUS08551.1"/>
    <property type="molecule type" value="Genomic_DNA"/>
</dbReference>
<dbReference type="Proteomes" id="UP001412239">
    <property type="component" value="Unassembled WGS sequence"/>
</dbReference>
<dbReference type="SUPFAM" id="SSF53383">
    <property type="entry name" value="PLP-dependent transferases"/>
    <property type="match status" value="1"/>
</dbReference>
<dbReference type="InterPro" id="IPR000192">
    <property type="entry name" value="Aminotrans_V_dom"/>
</dbReference>
<dbReference type="InterPro" id="IPR029045">
    <property type="entry name" value="ClpP/crotonase-like_dom_sf"/>
</dbReference>
<evidence type="ECO:0000256" key="2">
    <source>
        <dbReference type="SAM" id="SignalP"/>
    </source>
</evidence>
<feature type="signal peptide" evidence="2">
    <location>
        <begin position="1"/>
        <end position="26"/>
    </location>
</feature>
<dbReference type="InterPro" id="IPR001753">
    <property type="entry name" value="Enoyl-CoA_hydra/iso"/>
</dbReference>
<proteinExistence type="predicted"/>
<dbReference type="Gene3D" id="3.90.226.10">
    <property type="entry name" value="2-enoyl-CoA Hydratase, Chain A, domain 1"/>
    <property type="match status" value="1"/>
</dbReference>
<dbReference type="PROSITE" id="PS51318">
    <property type="entry name" value="TAT"/>
    <property type="match status" value="1"/>
</dbReference>
<dbReference type="InterPro" id="IPR015421">
    <property type="entry name" value="PyrdxlP-dep_Trfase_major"/>
</dbReference>
<dbReference type="Gene3D" id="1.10.12.10">
    <property type="entry name" value="Lyase 2-enoyl-coa Hydratase, Chain A, domain 2"/>
    <property type="match status" value="1"/>
</dbReference>
<dbReference type="Gene3D" id="3.90.1150.10">
    <property type="entry name" value="Aspartate Aminotransferase, domain 1"/>
    <property type="match status" value="1"/>
</dbReference>
<dbReference type="InterPro" id="IPR045002">
    <property type="entry name" value="Ech1-like"/>
</dbReference>
<keyword evidence="5" id="KW-1185">Reference proteome</keyword>
<feature type="chain" id="PRO_5013104271" description="Aminotransferase class V domain-containing protein" evidence="2">
    <location>
        <begin position="27"/>
        <end position="844"/>
    </location>
</feature>